<dbReference type="InterPro" id="IPR043777">
    <property type="entry name" value="DUF5719"/>
</dbReference>
<evidence type="ECO:0000313" key="3">
    <source>
        <dbReference type="EMBL" id="WQQ25464.1"/>
    </source>
</evidence>
<keyword evidence="4" id="KW-1185">Reference proteome</keyword>
<protein>
    <submittedName>
        <fullName evidence="3">DUF5719 family protein</fullName>
    </submittedName>
</protein>
<gene>
    <name evidence="3" type="ORF">SHK19_16030</name>
</gene>
<feature type="transmembrane region" description="Helical" evidence="2">
    <location>
        <begin position="29"/>
        <end position="49"/>
    </location>
</feature>
<proteinExistence type="predicted"/>
<dbReference type="EMBL" id="CP141059">
    <property type="protein sequence ID" value="WQQ25464.1"/>
    <property type="molecule type" value="Genomic_DNA"/>
</dbReference>
<keyword evidence="2" id="KW-0812">Transmembrane</keyword>
<name>A0ABZ0ZMD3_9ACTN</name>
<evidence type="ECO:0000313" key="4">
    <source>
        <dbReference type="Proteomes" id="UP001327225"/>
    </source>
</evidence>
<sequence length="481" mass="49215">MSDGQQGRRADRAGATGPGRRGIVQRRKVDALLVLALVLPMVVAGALAVTRGDDPATTYAAAPPTPARLTDASLVCAAASSSTAGDVMLSRVPGMRGGDVTVRIAEGGAVDLGGPRNLEVRSGELASVASDGDVLATGTAAAAPGLVGGRTGPARAAAECRAPTFDEWYVGIGAAAKQSSTIELANPDEGPAVVEIALHGRPGPLIEQELHGIRVAGHQVMRLDLSQLTPRRGTLAAHLTVVRGRVVSTVRHTYDPLGRGTPRIDFLPAQAAPATENLLLGVPSDGDGVVNLFNPGEDEARATVRVVSDSAIFTPAGLDEVVVPGGTVRQLPLSQVLTREAADGALGLQVDAAQPLVASVRVVGDDLGLIAPSTAIGDDQPVTAVVPEGPKSLVLAGAERAGVVRVTATDARGEVLMDEQRVEVGADRGHSLELPDDAVLVTVRSTNTTIAGTVMLTGDRIGALRLWPADIDADVPVVRPE</sequence>
<keyword evidence="2" id="KW-0472">Membrane</keyword>
<feature type="region of interest" description="Disordered" evidence="1">
    <location>
        <begin position="1"/>
        <end position="21"/>
    </location>
</feature>
<evidence type="ECO:0000256" key="2">
    <source>
        <dbReference type="SAM" id="Phobius"/>
    </source>
</evidence>
<feature type="compositionally biased region" description="Basic and acidic residues" evidence="1">
    <location>
        <begin position="1"/>
        <end position="12"/>
    </location>
</feature>
<evidence type="ECO:0000256" key="1">
    <source>
        <dbReference type="SAM" id="MobiDB-lite"/>
    </source>
</evidence>
<dbReference type="Proteomes" id="UP001327225">
    <property type="component" value="Chromosome"/>
</dbReference>
<organism evidence="3 4">
    <name type="scientific">Nocardioides bizhenqiangii</name>
    <dbReference type="NCBI Taxonomy" id="3095076"/>
    <lineage>
        <taxon>Bacteria</taxon>
        <taxon>Bacillati</taxon>
        <taxon>Actinomycetota</taxon>
        <taxon>Actinomycetes</taxon>
        <taxon>Propionibacteriales</taxon>
        <taxon>Nocardioidaceae</taxon>
        <taxon>Nocardioides</taxon>
    </lineage>
</organism>
<accession>A0ABZ0ZMD3</accession>
<keyword evidence="2" id="KW-1133">Transmembrane helix</keyword>
<dbReference type="RefSeq" id="WP_322936842.1">
    <property type="nucleotide sequence ID" value="NZ_CP141059.1"/>
</dbReference>
<reference evidence="4" key="1">
    <citation type="submission" date="2023-12" db="EMBL/GenBank/DDBJ databases">
        <title>Novel species in genus Nocardioides.</title>
        <authorList>
            <person name="Zhou H."/>
        </authorList>
    </citation>
    <scope>NUCLEOTIDE SEQUENCE [LARGE SCALE GENOMIC DNA]</scope>
    <source>
        <strain evidence="4">HM61</strain>
    </source>
</reference>
<dbReference type="Pfam" id="PF18986">
    <property type="entry name" value="DUF5719"/>
    <property type="match status" value="1"/>
</dbReference>